<reference evidence="1" key="1">
    <citation type="submission" date="2022-04" db="EMBL/GenBank/DDBJ databases">
        <title>Chromosome-scale genome assembly of Holotrichia oblita Faldermann.</title>
        <authorList>
            <person name="Rongchong L."/>
        </authorList>
    </citation>
    <scope>NUCLEOTIDE SEQUENCE</scope>
    <source>
        <strain evidence="1">81SQS9</strain>
    </source>
</reference>
<dbReference type="Proteomes" id="UP001056778">
    <property type="component" value="Chromosome 2"/>
</dbReference>
<accession>A0ACB9TJW5</accession>
<evidence type="ECO:0000313" key="1">
    <source>
        <dbReference type="EMBL" id="KAI4467109.1"/>
    </source>
</evidence>
<evidence type="ECO:0000313" key="2">
    <source>
        <dbReference type="Proteomes" id="UP001056778"/>
    </source>
</evidence>
<gene>
    <name evidence="1" type="ORF">MML48_2g00014723</name>
</gene>
<comment type="caution">
    <text evidence="1">The sequence shown here is derived from an EMBL/GenBank/DDBJ whole genome shotgun (WGS) entry which is preliminary data.</text>
</comment>
<proteinExistence type="predicted"/>
<name>A0ACB9TJW5_HOLOL</name>
<organism evidence="1 2">
    <name type="scientific">Holotrichia oblita</name>
    <name type="common">Chafer beetle</name>
    <dbReference type="NCBI Taxonomy" id="644536"/>
    <lineage>
        <taxon>Eukaryota</taxon>
        <taxon>Metazoa</taxon>
        <taxon>Ecdysozoa</taxon>
        <taxon>Arthropoda</taxon>
        <taxon>Hexapoda</taxon>
        <taxon>Insecta</taxon>
        <taxon>Pterygota</taxon>
        <taxon>Neoptera</taxon>
        <taxon>Endopterygota</taxon>
        <taxon>Coleoptera</taxon>
        <taxon>Polyphaga</taxon>
        <taxon>Scarabaeiformia</taxon>
        <taxon>Scarabaeidae</taxon>
        <taxon>Melolonthinae</taxon>
        <taxon>Holotrichia</taxon>
    </lineage>
</organism>
<protein>
    <submittedName>
        <fullName evidence="1">Eif4g domain protein</fullName>
    </submittedName>
</protein>
<dbReference type="EMBL" id="CM043016">
    <property type="protein sequence ID" value="KAI4467109.1"/>
    <property type="molecule type" value="Genomic_DNA"/>
</dbReference>
<sequence length="480" mass="53544">MATSGVGRGRGWLNLNKNTMTKPGQTPSGSLNSPTAELQNCFISPTLPNNGACPQQYAKLISLINQLSNIDDGILINQKFKVIIDTWSQDCPTSNQVEECFNYIYQKCLEDEIFALKVVGMVASNTFSQLEISQQRIRRLFIGHIQRTYEGRKQLQQSNPNGFRIAVRILSEFYHKARLATGKQITLLVAPLLSYLEMLLESAQPADIQLFTQQLSINGAAIKTECRPPQHLNDILNKVRQTLICNLQLTQMSKLILLLAIDLANNRYGLLPADVLKFYQEELGDKVMANFQGSLGALSIQTQQSNKTLDSYQSNVSVLQVTPPDSTSPIGDSSSIASITTKNTPSQHQTQPSNTSNTAQNMCNTTSQQAYSNNNSTSNYTNDSGMNVGGSSGWDTKKEKTAMPNREKTGRPILGAGARFHKDRQENTGNWRDHQHKEDSSNWSKDKTKSNSNSGWGEKKSKSYNNKGWEHDDRFETDYQ</sequence>
<keyword evidence="2" id="KW-1185">Reference proteome</keyword>